<dbReference type="Gene3D" id="3.30.70.100">
    <property type="match status" value="1"/>
</dbReference>
<dbReference type="Proteomes" id="UP000605992">
    <property type="component" value="Unassembled WGS sequence"/>
</dbReference>
<dbReference type="PROSITE" id="PS51502">
    <property type="entry name" value="S_R_A_B_BARREL"/>
    <property type="match status" value="1"/>
</dbReference>
<dbReference type="RefSeq" id="WP_203948846.1">
    <property type="nucleotide sequence ID" value="NZ_BOOR01000070.1"/>
</dbReference>
<dbReference type="PANTHER" id="PTHR33178">
    <property type="match status" value="1"/>
</dbReference>
<keyword evidence="4" id="KW-1185">Reference proteome</keyword>
<dbReference type="SUPFAM" id="SSF54909">
    <property type="entry name" value="Dimeric alpha+beta barrel"/>
    <property type="match status" value="1"/>
</dbReference>
<dbReference type="PANTHER" id="PTHR33178:SF10">
    <property type="entry name" value="STRESS-RESPONSE A_B BARREL DOMAIN-CONTAINING PROTEIN"/>
    <property type="match status" value="1"/>
</dbReference>
<evidence type="ECO:0000259" key="2">
    <source>
        <dbReference type="PROSITE" id="PS51502"/>
    </source>
</evidence>
<dbReference type="SMART" id="SM00886">
    <property type="entry name" value="Dabb"/>
    <property type="match status" value="1"/>
</dbReference>
<protein>
    <recommendedName>
        <fullName evidence="2">Stress-response A/B barrel domain-containing protein</fullName>
    </recommendedName>
</protein>
<comment type="subunit">
    <text evidence="1">Homodimer.</text>
</comment>
<gene>
    <name evidence="3" type="ORF">Pth03_71490</name>
</gene>
<evidence type="ECO:0000313" key="4">
    <source>
        <dbReference type="Proteomes" id="UP000605992"/>
    </source>
</evidence>
<dbReference type="EMBL" id="BOOR01000070">
    <property type="protein sequence ID" value="GII58760.1"/>
    <property type="molecule type" value="Genomic_DNA"/>
</dbReference>
<dbReference type="Pfam" id="PF07876">
    <property type="entry name" value="Dabb"/>
    <property type="match status" value="1"/>
</dbReference>
<dbReference type="AlphaFoldDB" id="A0A8J3Y0U7"/>
<dbReference type="InterPro" id="IPR013097">
    <property type="entry name" value="Dabb"/>
</dbReference>
<name>A0A8J3Y0U7_9ACTN</name>
<organism evidence="3 4">
    <name type="scientific">Planotetraspora thailandica</name>
    <dbReference type="NCBI Taxonomy" id="487172"/>
    <lineage>
        <taxon>Bacteria</taxon>
        <taxon>Bacillati</taxon>
        <taxon>Actinomycetota</taxon>
        <taxon>Actinomycetes</taxon>
        <taxon>Streptosporangiales</taxon>
        <taxon>Streptosporangiaceae</taxon>
        <taxon>Planotetraspora</taxon>
    </lineage>
</organism>
<sequence length="97" mass="10754">MFRHVVMFTWTADATEEQKAEVSKRLSELPGVIPELKSYQIGPDAGINEGNFDFAVVADFDSQDDYLVYRDHPVHRAVVAESIAPIAATRAAVQYAV</sequence>
<reference evidence="3" key="1">
    <citation type="submission" date="2021-01" db="EMBL/GenBank/DDBJ databases">
        <title>Whole genome shotgun sequence of Planotetraspora thailandica NBRC 104271.</title>
        <authorList>
            <person name="Komaki H."/>
            <person name="Tamura T."/>
        </authorList>
    </citation>
    <scope>NUCLEOTIDE SEQUENCE</scope>
    <source>
        <strain evidence="3">NBRC 104271</strain>
    </source>
</reference>
<dbReference type="InterPro" id="IPR044662">
    <property type="entry name" value="HS1/DABB1-like"/>
</dbReference>
<dbReference type="InterPro" id="IPR011008">
    <property type="entry name" value="Dimeric_a/b-barrel"/>
</dbReference>
<evidence type="ECO:0000256" key="1">
    <source>
        <dbReference type="ARBA" id="ARBA00011738"/>
    </source>
</evidence>
<evidence type="ECO:0000313" key="3">
    <source>
        <dbReference type="EMBL" id="GII58760.1"/>
    </source>
</evidence>
<accession>A0A8J3Y0U7</accession>
<comment type="caution">
    <text evidence="3">The sequence shown here is derived from an EMBL/GenBank/DDBJ whole genome shotgun (WGS) entry which is preliminary data.</text>
</comment>
<proteinExistence type="predicted"/>
<feature type="domain" description="Stress-response A/B barrel" evidence="2">
    <location>
        <begin position="2"/>
        <end position="95"/>
    </location>
</feature>